<dbReference type="InterPro" id="IPR014782">
    <property type="entry name" value="Peptidase_M1_dom"/>
</dbReference>
<evidence type="ECO:0000256" key="12">
    <source>
        <dbReference type="ARBA" id="ARBA00023288"/>
    </source>
</evidence>
<feature type="chain" id="PRO_5042834377" description="Leukotriene A(4) hydrolase" evidence="17">
    <location>
        <begin position="21"/>
        <end position="660"/>
    </location>
</feature>
<dbReference type="InterPro" id="IPR015211">
    <property type="entry name" value="Peptidase_M1_C"/>
</dbReference>
<dbReference type="GO" id="GO:0006508">
    <property type="term" value="P:proteolysis"/>
    <property type="evidence" value="ECO:0007669"/>
    <property type="project" value="UniProtKB-KW"/>
</dbReference>
<keyword evidence="17" id="KW-0732">Signal</keyword>
<evidence type="ECO:0000256" key="8">
    <source>
        <dbReference type="ARBA" id="ARBA00022723"/>
    </source>
</evidence>
<keyword evidence="10 15" id="KW-0862">Zinc</keyword>
<keyword evidence="6" id="KW-0472">Membrane</keyword>
<feature type="binding site" evidence="14">
    <location>
        <begin position="611"/>
        <end position="613"/>
    </location>
    <ligand>
        <name>a peptide</name>
        <dbReference type="ChEBI" id="CHEBI:60466"/>
    </ligand>
</feature>
<dbReference type="EC" id="3.3.2.6" evidence="16"/>
<dbReference type="Pfam" id="PF17900">
    <property type="entry name" value="Peptidase_M1_N"/>
    <property type="match status" value="1"/>
</dbReference>
<dbReference type="GO" id="GO:0004301">
    <property type="term" value="F:epoxide hydrolase activity"/>
    <property type="evidence" value="ECO:0007669"/>
    <property type="project" value="TreeGrafter"/>
</dbReference>
<dbReference type="GO" id="GO:0005886">
    <property type="term" value="C:plasma membrane"/>
    <property type="evidence" value="ECO:0007669"/>
    <property type="project" value="UniProtKB-SubCell"/>
</dbReference>
<proteinExistence type="inferred from homology"/>
<reference evidence="19 20" key="1">
    <citation type="submission" date="2024-03" db="EMBL/GenBank/DDBJ databases">
        <title>The genome assembly and annotation of the cricket Gryllus longicercus Weissman &amp; Gray.</title>
        <authorList>
            <person name="Szrajer S."/>
            <person name="Gray D."/>
            <person name="Ylla G."/>
        </authorList>
    </citation>
    <scope>NUCLEOTIDE SEQUENCE [LARGE SCALE GENOMIC DNA]</scope>
    <source>
        <strain evidence="19">DAG 2021-001</strain>
        <tissue evidence="19">Whole body minus gut</tissue>
    </source>
</reference>
<dbReference type="GO" id="GO:0005829">
    <property type="term" value="C:cytosol"/>
    <property type="evidence" value="ECO:0007669"/>
    <property type="project" value="TreeGrafter"/>
</dbReference>
<dbReference type="SUPFAM" id="SSF55486">
    <property type="entry name" value="Metalloproteases ('zincins'), catalytic domain"/>
    <property type="match status" value="1"/>
</dbReference>
<dbReference type="FunFam" id="1.10.390.10:FF:000003">
    <property type="entry name" value="Leukotriene A(4) hydrolase"/>
    <property type="match status" value="1"/>
</dbReference>
<dbReference type="SMART" id="SM01263">
    <property type="entry name" value="Leuk-A4-hydro_C"/>
    <property type="match status" value="1"/>
</dbReference>
<feature type="active site" description="Proton acceptor" evidence="13">
    <location>
        <position position="345"/>
    </location>
</feature>
<gene>
    <name evidence="19" type="ORF">R5R35_003300</name>
</gene>
<comment type="catalytic activity">
    <reaction evidence="16">
        <text>leukotriene A4 + H2O = leukotriene B4</text>
        <dbReference type="Rhea" id="RHEA:22324"/>
        <dbReference type="ChEBI" id="CHEBI:15377"/>
        <dbReference type="ChEBI" id="CHEBI:57461"/>
        <dbReference type="ChEBI" id="CHEBI:57463"/>
        <dbReference type="EC" id="3.3.2.6"/>
    </reaction>
</comment>
<dbReference type="GO" id="GO:0008270">
    <property type="term" value="F:zinc ion binding"/>
    <property type="evidence" value="ECO:0007669"/>
    <property type="project" value="InterPro"/>
</dbReference>
<feature type="binding site" evidence="14">
    <location>
        <begin position="315"/>
        <end position="320"/>
    </location>
    <ligand>
        <name>a peptide</name>
        <dbReference type="ChEBI" id="CHEBI:60466"/>
    </ligand>
</feature>
<sequence length="660" mass="74813">MFGNIVLECMIIVLVGFKFAAQIASNFPQLPPNTSVKTGSARSSCIKMGDGLSPGDPNSYSNPDEVAVSNLNLIWKIDFQKKIISGKVTLTANRKKGGVRNLILDSSDLKILEVKDDESGNNLDFEVHAPDPKFGSKIEITLPNLESERYNITIAYETSPKASALQWLDPEQTAGKKHPYLFSQCQAIHCRSIIPCQDTPSSKTTYSAEVTAPSDLVVLMSAIRQGEPADVPEAWKVHRFQQKVPMPTYLIAIAVGALESRKLGPRSHVWSEKEYVDESAKEFSETELMLSTAESICGPYVWGIYDLLVLPPSFPYGGMENPCLTFVTPTVLAGDRSLADVIAHEIAHSWTGNLITNRNFEHFWLNEGFTMFVERKILGSMHGKEARLFSAFRGLKDLSDAIKTLGDNNPLTQLVVDLKNLSPDDSFSTVPYEKGHTFLYYLEELAGGPEKFDPFLKDYLDKYKYKSIDTDDFKKYLYEYFPENEALKKVDWEKWLRSPGMPPVLPDYSTSLDKACASLKNRWVEWSRDGTSNFSINDLKSLSALQIQEFLTQLLLENPLSISKLEAMQKAYDFDNAKNCEIHFRWLRLCIKGQWSEKIPLALKFVTQQGRMKYVRPIYRDLYGWEEARLKAVENFKAHRKEMMFVAAYVVAKDLHLEEK</sequence>
<evidence type="ECO:0000256" key="17">
    <source>
        <dbReference type="SAM" id="SignalP"/>
    </source>
</evidence>
<evidence type="ECO:0000256" key="14">
    <source>
        <dbReference type="PIRSR" id="PIRSR612777-2"/>
    </source>
</evidence>
<dbReference type="Gene3D" id="3.30.2010.30">
    <property type="match status" value="1"/>
</dbReference>
<evidence type="ECO:0000256" key="10">
    <source>
        <dbReference type="ARBA" id="ARBA00022833"/>
    </source>
</evidence>
<comment type="caution">
    <text evidence="19">The sequence shown here is derived from an EMBL/GenBank/DDBJ whole genome shotgun (WGS) entry which is preliminary data.</text>
</comment>
<protein>
    <recommendedName>
        <fullName evidence="16">Leukotriene A(4) hydrolase</fullName>
        <shortName evidence="16">LTA-4 hydrolase</shortName>
        <ecNumber evidence="16">3.3.2.6</ecNumber>
    </recommendedName>
</protein>
<comment type="pathway">
    <text evidence="3 16">Lipid metabolism; leukotriene B4 biosynthesis.</text>
</comment>
<evidence type="ECO:0000256" key="5">
    <source>
        <dbReference type="ARBA" id="ARBA00022490"/>
    </source>
</evidence>
<dbReference type="Proteomes" id="UP001378592">
    <property type="component" value="Unassembled WGS sequence"/>
</dbReference>
<evidence type="ECO:0000313" key="20">
    <source>
        <dbReference type="Proteomes" id="UP001378592"/>
    </source>
</evidence>
<evidence type="ECO:0000256" key="11">
    <source>
        <dbReference type="ARBA" id="ARBA00023049"/>
    </source>
</evidence>
<evidence type="ECO:0000256" key="16">
    <source>
        <dbReference type="RuleBase" id="RU361141"/>
    </source>
</evidence>
<dbReference type="InterPro" id="IPR012777">
    <property type="entry name" value="LTA4H"/>
</dbReference>
<dbReference type="NCBIfam" id="TIGR02411">
    <property type="entry name" value="leuko_A4_hydro"/>
    <property type="match status" value="1"/>
</dbReference>
<evidence type="ECO:0000256" key="15">
    <source>
        <dbReference type="PIRSR" id="PIRSR612777-3"/>
    </source>
</evidence>
<feature type="signal peptide" evidence="17">
    <location>
        <begin position="1"/>
        <end position="20"/>
    </location>
</feature>
<comment type="similarity">
    <text evidence="4 16">Belongs to the peptidase M1 family.</text>
</comment>
<feature type="active site" description="Proton donor" evidence="13">
    <location>
        <position position="432"/>
    </location>
</feature>
<evidence type="ECO:0000256" key="2">
    <source>
        <dbReference type="ARBA" id="ARBA00004609"/>
    </source>
</evidence>
<dbReference type="InterPro" id="IPR016024">
    <property type="entry name" value="ARM-type_fold"/>
</dbReference>
<keyword evidence="16" id="KW-0434">Leukotriene biosynthesis</keyword>
<dbReference type="Gene3D" id="2.60.40.1730">
    <property type="entry name" value="tricorn interacting facor f3 domain"/>
    <property type="match status" value="1"/>
</dbReference>
<evidence type="ECO:0000256" key="4">
    <source>
        <dbReference type="ARBA" id="ARBA00010136"/>
    </source>
</evidence>
<dbReference type="InterPro" id="IPR001930">
    <property type="entry name" value="Peptidase_M1"/>
</dbReference>
<evidence type="ECO:0000259" key="18">
    <source>
        <dbReference type="SMART" id="SM01263"/>
    </source>
</evidence>
<keyword evidence="6" id="KW-0325">Glycoprotein</keyword>
<keyword evidence="9 16" id="KW-0378">Hydrolase</keyword>
<keyword evidence="7 16" id="KW-0645">Protease</keyword>
<feature type="binding site" evidence="15">
    <location>
        <position position="367"/>
    </location>
    <ligand>
        <name>Zn(2+)</name>
        <dbReference type="ChEBI" id="CHEBI:29105"/>
        <note>catalytic</note>
    </ligand>
</feature>
<comment type="subcellular location">
    <subcellularLocation>
        <location evidence="2">Cell membrane</location>
        <topology evidence="2">Lipid-anchor</topology>
        <topology evidence="2">GPI-anchor</topology>
    </subcellularLocation>
    <subcellularLocation>
        <location evidence="1 16">Cytoplasm</location>
    </subcellularLocation>
</comment>
<keyword evidence="12" id="KW-0449">Lipoprotein</keyword>
<dbReference type="Gene3D" id="1.25.40.320">
    <property type="entry name" value="Peptidase M1, leukotriene A4 hydrolase/aminopeptidase C-terminal domain"/>
    <property type="match status" value="1"/>
</dbReference>
<evidence type="ECO:0000256" key="7">
    <source>
        <dbReference type="ARBA" id="ARBA00022670"/>
    </source>
</evidence>
<evidence type="ECO:0000256" key="9">
    <source>
        <dbReference type="ARBA" id="ARBA00022801"/>
    </source>
</evidence>
<dbReference type="PRINTS" id="PR00756">
    <property type="entry name" value="ALADIPTASE"/>
</dbReference>
<dbReference type="GO" id="GO:0004463">
    <property type="term" value="F:leukotriene-A4 hydrolase activity"/>
    <property type="evidence" value="ECO:0007669"/>
    <property type="project" value="UniProtKB-EC"/>
</dbReference>
<evidence type="ECO:0000256" key="3">
    <source>
        <dbReference type="ARBA" id="ARBA00004716"/>
    </source>
</evidence>
<dbReference type="InterPro" id="IPR045357">
    <property type="entry name" value="Aminopeptidase_N-like_N"/>
</dbReference>
<dbReference type="InterPro" id="IPR027268">
    <property type="entry name" value="Peptidase_M4/M1_CTD_sf"/>
</dbReference>
<keyword evidence="20" id="KW-1185">Reference proteome</keyword>
<keyword evidence="11 16" id="KW-0482">Metalloprotease</keyword>
<name>A0AAN9VUY3_9ORTH</name>
<comment type="cofactor">
    <cofactor evidence="15 16">
        <name>Zn(2+)</name>
        <dbReference type="ChEBI" id="CHEBI:29105"/>
    </cofactor>
    <text evidence="15 16">Binds 1 zinc ion per subunit.</text>
</comment>
<dbReference type="FunFam" id="2.60.40.1730:FF:000004">
    <property type="entry name" value="Leukotriene A(4) hydrolase"/>
    <property type="match status" value="1"/>
</dbReference>
<dbReference type="GO" id="GO:0070006">
    <property type="term" value="F:metalloaminopeptidase activity"/>
    <property type="evidence" value="ECO:0007669"/>
    <property type="project" value="UniProtKB-ARBA"/>
</dbReference>
<dbReference type="PANTHER" id="PTHR45726:SF3">
    <property type="entry name" value="LEUKOTRIENE A-4 HYDROLASE"/>
    <property type="match status" value="1"/>
</dbReference>
<dbReference type="InterPro" id="IPR038502">
    <property type="entry name" value="M1_LTA-4_hydro/amino_C_sf"/>
</dbReference>
<dbReference type="InterPro" id="IPR049980">
    <property type="entry name" value="LTA4H_cat"/>
</dbReference>
<feature type="binding site" evidence="15">
    <location>
        <position position="344"/>
    </location>
    <ligand>
        <name>Zn(2+)</name>
        <dbReference type="ChEBI" id="CHEBI:29105"/>
        <note>catalytic</note>
    </ligand>
</feature>
<keyword evidence="8 15" id="KW-0479">Metal-binding</keyword>
<evidence type="ECO:0000256" key="13">
    <source>
        <dbReference type="PIRSR" id="PIRSR612777-1"/>
    </source>
</evidence>
<evidence type="ECO:0000256" key="6">
    <source>
        <dbReference type="ARBA" id="ARBA00022622"/>
    </source>
</evidence>
<dbReference type="GO" id="GO:0098552">
    <property type="term" value="C:side of membrane"/>
    <property type="evidence" value="ECO:0007669"/>
    <property type="project" value="UniProtKB-KW"/>
</dbReference>
<dbReference type="EMBL" id="JAZDUA010000218">
    <property type="protein sequence ID" value="KAK7863808.1"/>
    <property type="molecule type" value="Genomic_DNA"/>
</dbReference>
<dbReference type="GO" id="GO:0019370">
    <property type="term" value="P:leukotriene biosynthetic process"/>
    <property type="evidence" value="ECO:0007669"/>
    <property type="project" value="UniProtKB-KW"/>
</dbReference>
<dbReference type="SUPFAM" id="SSF63737">
    <property type="entry name" value="Leukotriene A4 hydrolase N-terminal domain"/>
    <property type="match status" value="1"/>
</dbReference>
<accession>A0AAN9VUY3</accession>
<dbReference type="Pfam" id="PF09127">
    <property type="entry name" value="Leuk-A4-hydro_C"/>
    <property type="match status" value="1"/>
</dbReference>
<dbReference type="Pfam" id="PF01433">
    <property type="entry name" value="Peptidase_M1"/>
    <property type="match status" value="1"/>
</dbReference>
<feature type="binding site" evidence="15">
    <location>
        <position position="348"/>
    </location>
    <ligand>
        <name>Zn(2+)</name>
        <dbReference type="ChEBI" id="CHEBI:29105"/>
        <note>catalytic</note>
    </ligand>
</feature>
<feature type="binding site" evidence="14">
    <location>
        <begin position="184"/>
        <end position="186"/>
    </location>
    <ligand>
        <name>a peptide</name>
        <dbReference type="ChEBI" id="CHEBI:60466"/>
    </ligand>
</feature>
<dbReference type="Gene3D" id="1.10.390.10">
    <property type="entry name" value="Neutral Protease Domain 2"/>
    <property type="match status" value="1"/>
</dbReference>
<dbReference type="GO" id="GO:0043171">
    <property type="term" value="P:peptide catabolic process"/>
    <property type="evidence" value="ECO:0007669"/>
    <property type="project" value="TreeGrafter"/>
</dbReference>
<dbReference type="InterPro" id="IPR042097">
    <property type="entry name" value="Aminopeptidase_N-like_N_sf"/>
</dbReference>
<dbReference type="SUPFAM" id="SSF48371">
    <property type="entry name" value="ARM repeat"/>
    <property type="match status" value="1"/>
</dbReference>
<organism evidence="19 20">
    <name type="scientific">Gryllus longicercus</name>
    <dbReference type="NCBI Taxonomy" id="2509291"/>
    <lineage>
        <taxon>Eukaryota</taxon>
        <taxon>Metazoa</taxon>
        <taxon>Ecdysozoa</taxon>
        <taxon>Arthropoda</taxon>
        <taxon>Hexapoda</taxon>
        <taxon>Insecta</taxon>
        <taxon>Pterygota</taxon>
        <taxon>Neoptera</taxon>
        <taxon>Polyneoptera</taxon>
        <taxon>Orthoptera</taxon>
        <taxon>Ensifera</taxon>
        <taxon>Gryllidea</taxon>
        <taxon>Grylloidea</taxon>
        <taxon>Gryllidae</taxon>
        <taxon>Gryllinae</taxon>
        <taxon>Gryllus</taxon>
    </lineage>
</organism>
<dbReference type="FunFam" id="3.30.2010.30:FF:000001">
    <property type="entry name" value="Leukotriene A(4) hydrolase"/>
    <property type="match status" value="1"/>
</dbReference>
<keyword evidence="6" id="KW-0336">GPI-anchor</keyword>
<keyword evidence="5 16" id="KW-0963">Cytoplasm</keyword>
<evidence type="ECO:0000256" key="1">
    <source>
        <dbReference type="ARBA" id="ARBA00004496"/>
    </source>
</evidence>
<dbReference type="FunFam" id="1.25.40.320:FF:000001">
    <property type="entry name" value="Leukotriene A(4) hydrolase"/>
    <property type="match status" value="1"/>
</dbReference>
<feature type="domain" description="Peptidase M1 leukotriene A4 hydrolase/aminopeptidase C-terminal" evidence="18">
    <location>
        <begin position="511"/>
        <end position="655"/>
    </location>
</feature>
<dbReference type="PANTHER" id="PTHR45726">
    <property type="entry name" value="LEUKOTRIENE A-4 HYDROLASE"/>
    <property type="match status" value="1"/>
</dbReference>
<dbReference type="CDD" id="cd09599">
    <property type="entry name" value="M1_LTA4H"/>
    <property type="match status" value="1"/>
</dbReference>
<dbReference type="InterPro" id="IPR034015">
    <property type="entry name" value="M1_LTA4H"/>
</dbReference>
<evidence type="ECO:0000313" key="19">
    <source>
        <dbReference type="EMBL" id="KAK7863808.1"/>
    </source>
</evidence>
<dbReference type="AlphaFoldDB" id="A0AAN9VUY3"/>